<feature type="domain" description="Endonuclease NucS C-terminal" evidence="2">
    <location>
        <begin position="211"/>
        <end position="275"/>
    </location>
</feature>
<dbReference type="InterPro" id="IPR048301">
    <property type="entry name" value="NucS_C"/>
</dbReference>
<protein>
    <submittedName>
        <fullName evidence="3">Possible multi-domain protein</fullName>
    </submittedName>
</protein>
<dbReference type="KEGG" id="hhk:HH1059_07350"/>
<evidence type="ECO:0000313" key="3">
    <source>
        <dbReference type="EMBL" id="BAU57424.1"/>
    </source>
</evidence>
<dbReference type="InterPro" id="IPR002793">
    <property type="entry name" value="Endonuclease_NucS"/>
</dbReference>
<dbReference type="Gene3D" id="3.40.1350.10">
    <property type="match status" value="1"/>
</dbReference>
<dbReference type="OrthoDB" id="5786149at2"/>
<dbReference type="GO" id="GO:0004519">
    <property type="term" value="F:endonuclease activity"/>
    <property type="evidence" value="ECO:0007669"/>
    <property type="project" value="InterPro"/>
</dbReference>
<dbReference type="EMBL" id="AP017372">
    <property type="protein sequence ID" value="BAU57424.1"/>
    <property type="molecule type" value="Genomic_DNA"/>
</dbReference>
<dbReference type="CDD" id="cd22341">
    <property type="entry name" value="NucS-like"/>
    <property type="match status" value="1"/>
</dbReference>
<gene>
    <name evidence="3" type="ORF">HH1059_07350</name>
</gene>
<evidence type="ECO:0000256" key="1">
    <source>
        <dbReference type="ARBA" id="ARBA00023125"/>
    </source>
</evidence>
<dbReference type="AlphaFoldDB" id="A0A0X8X8I0"/>
<name>A0A0X8X8I0_HALHR</name>
<keyword evidence="1" id="KW-0238">DNA-binding</keyword>
<dbReference type="RefSeq" id="WP_096408425.1">
    <property type="nucleotide sequence ID" value="NZ_AP017372.2"/>
</dbReference>
<evidence type="ECO:0000313" key="4">
    <source>
        <dbReference type="Proteomes" id="UP000218890"/>
    </source>
</evidence>
<organism evidence="3 4">
    <name type="scientific">Halorhodospira halochloris</name>
    <name type="common">Ectothiorhodospira halochloris</name>
    <dbReference type="NCBI Taxonomy" id="1052"/>
    <lineage>
        <taxon>Bacteria</taxon>
        <taxon>Pseudomonadati</taxon>
        <taxon>Pseudomonadota</taxon>
        <taxon>Gammaproteobacteria</taxon>
        <taxon>Chromatiales</taxon>
        <taxon>Ectothiorhodospiraceae</taxon>
        <taxon>Halorhodospira</taxon>
    </lineage>
</organism>
<dbReference type="GO" id="GO:0003677">
    <property type="term" value="F:DNA binding"/>
    <property type="evidence" value="ECO:0007669"/>
    <property type="project" value="UniProtKB-KW"/>
</dbReference>
<dbReference type="Proteomes" id="UP000218890">
    <property type="component" value="Chromosome"/>
</dbReference>
<dbReference type="Pfam" id="PF01939">
    <property type="entry name" value="NucS_C"/>
    <property type="match status" value="1"/>
</dbReference>
<dbReference type="InterPro" id="IPR011856">
    <property type="entry name" value="tRNA_endonuc-like_dom_sf"/>
</dbReference>
<keyword evidence="4" id="KW-1185">Reference proteome</keyword>
<sequence>MPRYWVIAPIDSQPADFFEKVWRFDIEKEVISIGWSQFGDVSGMSRDELAKVVAHHYPEKPQQTKGLITNMVWSFCHKIEPGDVVIARRGRKILAAVGTVREKAFYKAGKNPDVDHRLFLPVTWHQEPRDKDFGAVVFPMPTLAEIDETQYQSLVEGSGLEVAKSEDGETYENQAEFVLEKYLEEFIVSNFSGIFKGELEVYVDEDGNTGQQYTTDIGSIDILAEDRRNNSLVVIELKKGRPSDQVVGQIMRYMGWVKKNLALEDQKVRGLVICRGEDQRLSYALEMVDHVDIRYYKVSFSLTERP</sequence>
<evidence type="ECO:0000259" key="2">
    <source>
        <dbReference type="Pfam" id="PF01939"/>
    </source>
</evidence>
<proteinExistence type="predicted"/>
<accession>A0A0X8X8I0</accession>
<reference evidence="3" key="1">
    <citation type="submission" date="2016-02" db="EMBL/GenBank/DDBJ databases">
        <title>Halorhodospira halochloris DSM-1059 complete genome, version 2.</title>
        <authorList>
            <person name="Tsukatani Y."/>
        </authorList>
    </citation>
    <scope>NUCLEOTIDE SEQUENCE</scope>
    <source>
        <strain evidence="3">DSM 1059</strain>
    </source>
</reference>